<protein>
    <recommendedName>
        <fullName evidence="2">BTB domain-containing protein</fullName>
    </recommendedName>
</protein>
<dbReference type="Proteomes" id="UP000284842">
    <property type="component" value="Unassembled WGS sequence"/>
</dbReference>
<dbReference type="AlphaFoldDB" id="A0A409YSA9"/>
<proteinExistence type="predicted"/>
<name>A0A409YSA9_9AGAR</name>
<evidence type="ECO:0000256" key="1">
    <source>
        <dbReference type="SAM" id="MobiDB-lite"/>
    </source>
</evidence>
<dbReference type="SUPFAM" id="SSF54695">
    <property type="entry name" value="POZ domain"/>
    <property type="match status" value="1"/>
</dbReference>
<sequence length="348" mass="39908">MESNHDSHISKKRKTCTDSGDYSEATETQTINLKHDTDMWFNDGSVVLQAGLFQFRVHKAVLGRSSSIFRDMFSLPVSSPSTTDELVEGCEVVHLHDSAEDVRCMLSAIYDYEKIDLTKQILLRNLSALLRLGAKYDIPILRNNALQRLQKEFPTTLEDYDRVAHDSWQTFKPVGAGCLFDLINLAHNEGIVSILPQLYIHCISRSSWKGNPTLHYLFHGIEQEGGTVATLPPNVRCDILLGKEKLIEAIHQHPLQWLNRTYVCYNCATPDRCRLSCNDILISRLLPTPQLDFAFEPWAEIKSEANFCKACEREFERVHEAGRKKLWGLLPTLFGMPDWKELKKMDRW</sequence>
<evidence type="ECO:0000259" key="2">
    <source>
        <dbReference type="PROSITE" id="PS50097"/>
    </source>
</evidence>
<evidence type="ECO:0000313" key="4">
    <source>
        <dbReference type="Proteomes" id="UP000284842"/>
    </source>
</evidence>
<dbReference type="CDD" id="cd18186">
    <property type="entry name" value="BTB_POZ_ZBTB_KLHL-like"/>
    <property type="match status" value="1"/>
</dbReference>
<feature type="region of interest" description="Disordered" evidence="1">
    <location>
        <begin position="1"/>
        <end position="21"/>
    </location>
</feature>
<dbReference type="EMBL" id="NHTK01000748">
    <property type="protein sequence ID" value="PPR05873.1"/>
    <property type="molecule type" value="Genomic_DNA"/>
</dbReference>
<dbReference type="Pfam" id="PF00651">
    <property type="entry name" value="BTB"/>
    <property type="match status" value="1"/>
</dbReference>
<feature type="domain" description="BTB" evidence="2">
    <location>
        <begin position="44"/>
        <end position="111"/>
    </location>
</feature>
<keyword evidence="4" id="KW-1185">Reference proteome</keyword>
<organism evidence="3 4">
    <name type="scientific">Panaeolus cyanescens</name>
    <dbReference type="NCBI Taxonomy" id="181874"/>
    <lineage>
        <taxon>Eukaryota</taxon>
        <taxon>Fungi</taxon>
        <taxon>Dikarya</taxon>
        <taxon>Basidiomycota</taxon>
        <taxon>Agaricomycotina</taxon>
        <taxon>Agaricomycetes</taxon>
        <taxon>Agaricomycetidae</taxon>
        <taxon>Agaricales</taxon>
        <taxon>Agaricineae</taxon>
        <taxon>Galeropsidaceae</taxon>
        <taxon>Panaeolus</taxon>
    </lineage>
</organism>
<dbReference type="OrthoDB" id="2799068at2759"/>
<dbReference type="Gene3D" id="3.30.710.10">
    <property type="entry name" value="Potassium Channel Kv1.1, Chain A"/>
    <property type="match status" value="1"/>
</dbReference>
<dbReference type="InterPro" id="IPR000210">
    <property type="entry name" value="BTB/POZ_dom"/>
</dbReference>
<accession>A0A409YSA9</accession>
<dbReference type="InterPro" id="IPR011333">
    <property type="entry name" value="SKP1/BTB/POZ_sf"/>
</dbReference>
<dbReference type="SMART" id="SM00225">
    <property type="entry name" value="BTB"/>
    <property type="match status" value="1"/>
</dbReference>
<dbReference type="InParanoid" id="A0A409YSA9"/>
<dbReference type="PROSITE" id="PS50097">
    <property type="entry name" value="BTB"/>
    <property type="match status" value="1"/>
</dbReference>
<gene>
    <name evidence="3" type="ORF">CVT24_006627</name>
</gene>
<comment type="caution">
    <text evidence="3">The sequence shown here is derived from an EMBL/GenBank/DDBJ whole genome shotgun (WGS) entry which is preliminary data.</text>
</comment>
<reference evidence="3 4" key="1">
    <citation type="journal article" date="2018" name="Evol. Lett.">
        <title>Horizontal gene cluster transfer increased hallucinogenic mushroom diversity.</title>
        <authorList>
            <person name="Reynolds H.T."/>
            <person name="Vijayakumar V."/>
            <person name="Gluck-Thaler E."/>
            <person name="Korotkin H.B."/>
            <person name="Matheny P.B."/>
            <person name="Slot J.C."/>
        </authorList>
    </citation>
    <scope>NUCLEOTIDE SEQUENCE [LARGE SCALE GENOMIC DNA]</scope>
    <source>
        <strain evidence="3 4">2629</strain>
    </source>
</reference>
<evidence type="ECO:0000313" key="3">
    <source>
        <dbReference type="EMBL" id="PPR05873.1"/>
    </source>
</evidence>